<comment type="similarity">
    <text evidence="2">Belongs to the transketolase family.</text>
</comment>
<accession>A0A4R8I8V7</accession>
<evidence type="ECO:0000313" key="5">
    <source>
        <dbReference type="EMBL" id="TDX86074.1"/>
    </source>
</evidence>
<organism evidence="5 6">
    <name type="scientific">Epilithonimonas xixisoli</name>
    <dbReference type="NCBI Taxonomy" id="1476462"/>
    <lineage>
        <taxon>Bacteria</taxon>
        <taxon>Pseudomonadati</taxon>
        <taxon>Bacteroidota</taxon>
        <taxon>Flavobacteriia</taxon>
        <taxon>Flavobacteriales</taxon>
        <taxon>Weeksellaceae</taxon>
        <taxon>Chryseobacterium group</taxon>
        <taxon>Epilithonimonas</taxon>
    </lineage>
</organism>
<evidence type="ECO:0000313" key="6">
    <source>
        <dbReference type="Proteomes" id="UP000295313"/>
    </source>
</evidence>
<keyword evidence="3" id="KW-0786">Thiamine pyrophosphate</keyword>
<dbReference type="InterPro" id="IPR018247">
    <property type="entry name" value="EF_Hand_1_Ca_BS"/>
</dbReference>
<dbReference type="Pfam" id="PF00456">
    <property type="entry name" value="Transketolase_N"/>
    <property type="match status" value="1"/>
</dbReference>
<dbReference type="PANTHER" id="PTHR47514:SF1">
    <property type="entry name" value="TRANSKETOLASE N-TERMINAL SECTION-RELATED"/>
    <property type="match status" value="1"/>
</dbReference>
<gene>
    <name evidence="5" type="ORF">B0I22_0175</name>
</gene>
<reference evidence="5 6" key="1">
    <citation type="submission" date="2019-03" db="EMBL/GenBank/DDBJ databases">
        <title>Genomic Encyclopedia of Type Strains, Phase III (KMG-III): the genomes of soil and plant-associated and newly described type strains.</title>
        <authorList>
            <person name="Whitman W."/>
        </authorList>
    </citation>
    <scope>NUCLEOTIDE SEQUENCE [LARGE SCALE GENOMIC DNA]</scope>
    <source>
        <strain evidence="5 6">CGMCC 1.12802</strain>
    </source>
</reference>
<sequence>MQIRVFFVDLIPDFHFLNPEKIVFSHQSKAIIMSKSIEDLKSLSRQIRRDILRMVHAVNSGHPGGSLGCTEYFVALYGEVMNYKLPFTMEGENEDLFFLSNGHISPVFYSTLARFDFFPVAELATFRKLNSRLQGHPTTHEGLPGVRIASGSLGQGLSVALGAAQGKKLNGDDSLVYTLHGDGELQEGQNWEALMYGAAKKVDNIIATIDFNGRQIDGDTDDVLSLGDLRAKLEAFGWLVLEEKNGNDLEAVIGILNRAKAETGNGKPVAILLHTEMGSGVDYMMGSHSWHGKAPNDEQLENAFKQLYLEAPADY</sequence>
<proteinExistence type="inferred from homology"/>
<dbReference type="PANTHER" id="PTHR47514">
    <property type="entry name" value="TRANSKETOLASE N-TERMINAL SECTION-RELATED"/>
    <property type="match status" value="1"/>
</dbReference>
<feature type="domain" description="Transketolase N-terminal" evidence="4">
    <location>
        <begin position="46"/>
        <end position="307"/>
    </location>
</feature>
<keyword evidence="6" id="KW-1185">Reference proteome</keyword>
<comment type="caution">
    <text evidence="5">The sequence shown here is derived from an EMBL/GenBank/DDBJ whole genome shotgun (WGS) entry which is preliminary data.</text>
</comment>
<evidence type="ECO:0000259" key="4">
    <source>
        <dbReference type="Pfam" id="PF00456"/>
    </source>
</evidence>
<dbReference type="SUPFAM" id="SSF52518">
    <property type="entry name" value="Thiamin diphosphate-binding fold (THDP-binding)"/>
    <property type="match status" value="1"/>
</dbReference>
<evidence type="ECO:0000256" key="3">
    <source>
        <dbReference type="ARBA" id="ARBA00023052"/>
    </source>
</evidence>
<evidence type="ECO:0000256" key="2">
    <source>
        <dbReference type="ARBA" id="ARBA00007131"/>
    </source>
</evidence>
<dbReference type="InterPro" id="IPR029061">
    <property type="entry name" value="THDP-binding"/>
</dbReference>
<dbReference type="AlphaFoldDB" id="A0A4R8I8V7"/>
<dbReference type="EMBL" id="SOEO01000001">
    <property type="protein sequence ID" value="TDX86074.1"/>
    <property type="molecule type" value="Genomic_DNA"/>
</dbReference>
<dbReference type="PROSITE" id="PS00018">
    <property type="entry name" value="EF_HAND_1"/>
    <property type="match status" value="1"/>
</dbReference>
<dbReference type="CDD" id="cd02012">
    <property type="entry name" value="TPP_TK"/>
    <property type="match status" value="1"/>
</dbReference>
<dbReference type="Proteomes" id="UP000295313">
    <property type="component" value="Unassembled WGS sequence"/>
</dbReference>
<evidence type="ECO:0000256" key="1">
    <source>
        <dbReference type="ARBA" id="ARBA00001964"/>
    </source>
</evidence>
<comment type="cofactor">
    <cofactor evidence="1">
        <name>thiamine diphosphate</name>
        <dbReference type="ChEBI" id="CHEBI:58937"/>
    </cofactor>
</comment>
<dbReference type="InterPro" id="IPR005474">
    <property type="entry name" value="Transketolase_N"/>
</dbReference>
<name>A0A4R8I8V7_9FLAO</name>
<protein>
    <submittedName>
        <fullName evidence="5">Transketolase</fullName>
    </submittedName>
</protein>
<dbReference type="Gene3D" id="3.40.50.970">
    <property type="match status" value="1"/>
</dbReference>